<feature type="region of interest" description="Disordered" evidence="1">
    <location>
        <begin position="14"/>
        <end position="87"/>
    </location>
</feature>
<feature type="compositionally biased region" description="Basic and acidic residues" evidence="1">
    <location>
        <begin position="77"/>
        <end position="87"/>
    </location>
</feature>
<sequence>MSDDPERLLAEALRAQARYAPAPPTTPPAQPAQPTPSARSSTPAGRPANAVDLPGGYGLLSGNEDAALDSHPTKPVMEPRPKGSHRLESEPLAAPWVLLLAASLGMAVGSVIGLLTVL</sequence>
<feature type="compositionally biased region" description="Pro residues" evidence="1">
    <location>
        <begin position="21"/>
        <end position="34"/>
    </location>
</feature>
<evidence type="ECO:0000313" key="3">
    <source>
        <dbReference type="EMBL" id="EIF01072.1"/>
    </source>
</evidence>
<dbReference type="RefSeq" id="WP_005466943.1">
    <property type="nucleotide sequence ID" value="NZ_CM001484.1"/>
</dbReference>
<organism evidence="3 4">
    <name type="scientific">Saccharomonospora glauca K62</name>
    <dbReference type="NCBI Taxonomy" id="928724"/>
    <lineage>
        <taxon>Bacteria</taxon>
        <taxon>Bacillati</taxon>
        <taxon>Actinomycetota</taxon>
        <taxon>Actinomycetes</taxon>
        <taxon>Pseudonocardiales</taxon>
        <taxon>Pseudonocardiaceae</taxon>
        <taxon>Saccharomonospora</taxon>
    </lineage>
</organism>
<name>I1D7Z7_9PSEU</name>
<keyword evidence="2" id="KW-1133">Transmembrane helix</keyword>
<dbReference type="Proteomes" id="UP000005087">
    <property type="component" value="Chromosome"/>
</dbReference>
<dbReference type="eggNOG" id="ENOG50348E9">
    <property type="taxonomic scope" value="Bacteria"/>
</dbReference>
<evidence type="ECO:0000313" key="4">
    <source>
        <dbReference type="Proteomes" id="UP000005087"/>
    </source>
</evidence>
<reference evidence="4" key="2">
    <citation type="submission" date="2012-01" db="EMBL/GenBank/DDBJ databases">
        <title>Noncontiguous Finished sequence of chromosome of Saccharomonospora glauca K62.</title>
        <authorList>
            <consortium name="US DOE Joint Genome Institute"/>
            <person name="Lucas S."/>
            <person name="Han J."/>
            <person name="Lapidus A."/>
            <person name="Cheng J.-F."/>
            <person name="Goodwin L."/>
            <person name="Pitluck S."/>
            <person name="Peters L."/>
            <person name="Mikhailova N."/>
            <person name="Held B."/>
            <person name="Detter J.C."/>
            <person name="Han C."/>
            <person name="Tapia R."/>
            <person name="Land M."/>
            <person name="Hauser L."/>
            <person name="Kyrpides N."/>
            <person name="Ivanova N."/>
            <person name="Pagani I."/>
            <person name="Brambilla E.-M."/>
            <person name="Klenk H.-P."/>
            <person name="Woyke T."/>
        </authorList>
    </citation>
    <scope>NUCLEOTIDE SEQUENCE [LARGE SCALE GENOMIC DNA]</scope>
    <source>
        <strain evidence="4">K62</strain>
    </source>
</reference>
<dbReference type="EMBL" id="CM001484">
    <property type="protein sequence ID" value="EIF01072.1"/>
    <property type="molecule type" value="Genomic_DNA"/>
</dbReference>
<keyword evidence="2" id="KW-0472">Membrane</keyword>
<gene>
    <name evidence="3" type="ORF">SacglDRAFT_04241</name>
</gene>
<proteinExistence type="predicted"/>
<keyword evidence="4" id="KW-1185">Reference proteome</keyword>
<feature type="compositionally biased region" description="Low complexity" evidence="1">
    <location>
        <begin position="35"/>
        <end position="44"/>
    </location>
</feature>
<feature type="transmembrane region" description="Helical" evidence="2">
    <location>
        <begin position="96"/>
        <end position="117"/>
    </location>
</feature>
<dbReference type="HOGENOM" id="CLU_130435_0_0_11"/>
<reference evidence="3 4" key="1">
    <citation type="submission" date="2011-09" db="EMBL/GenBank/DDBJ databases">
        <authorList>
            <consortium name="US DOE Joint Genome Institute (JGI-PGF)"/>
            <person name="Lucas S."/>
            <person name="Han J."/>
            <person name="Lapidus A."/>
            <person name="Cheng J.-F."/>
            <person name="Goodwin L."/>
            <person name="Pitluck S."/>
            <person name="Peters L."/>
            <person name="Land M.L."/>
            <person name="Hauser L."/>
            <person name="Brambilla E."/>
            <person name="Klenk H.-P."/>
            <person name="Woyke T.J."/>
        </authorList>
    </citation>
    <scope>NUCLEOTIDE SEQUENCE [LARGE SCALE GENOMIC DNA]</scope>
    <source>
        <strain evidence="3 4">K62</strain>
    </source>
</reference>
<dbReference type="STRING" id="928724.SacglDRAFT_04241"/>
<keyword evidence="2" id="KW-0812">Transmembrane</keyword>
<protein>
    <submittedName>
        <fullName evidence="3">Uncharacterized protein</fullName>
    </submittedName>
</protein>
<accession>I1D7Z7</accession>
<evidence type="ECO:0000256" key="1">
    <source>
        <dbReference type="SAM" id="MobiDB-lite"/>
    </source>
</evidence>
<dbReference type="AlphaFoldDB" id="I1D7Z7"/>
<evidence type="ECO:0000256" key="2">
    <source>
        <dbReference type="SAM" id="Phobius"/>
    </source>
</evidence>